<name>A0A2T9J7N6_9CAUL</name>
<dbReference type="RefSeq" id="WP_116568752.1">
    <property type="nucleotide sequence ID" value="NZ_QDKP01000049.1"/>
</dbReference>
<sequence>MTKPKFEPGASVLRTGPDLPHLGVYSGRLYEVESHDGDSDDGLFVKGVIAGLDCAAFSPVPDDTPLADKSAVEAVERAGWPADLPVSTYELIRQAAQRFGQAKALSFFLDAQNHKAVRSWTFETYAQAVTRTGNLFAALGTEPDDVVALFLPNLPEMMFCLWGAEAVAVALPINPLLEPAGLADLLRASRAKVLVTLAPFPGVDLYEKAVAALAASPSIRELVLIDLAAPVEGEPPAPAASGVGHGVRVSHYQPACAQQPHDRLVQGRARRGEDTASLFATGGSTGAPKLARRSHANEVANAFMGTRALGRAITARDVVFAGLPLFHVNGAMVTGLASLFAGAHVLIASPQGFRGPGVIARFWDIVEHHRVVMFSAVPTLLSALLSVPTEGRDLSALRFVICGAAPLSPELISQFEAATGVTIVEGYGLTEATCTVSLNPINGDRRAGSVGLPVPFQQVRIAKLGAQGEWLADAAVNETGQVMLAGPNIFQGYGQEHQNAGVFVLDQAGQRWLNTGDLGALDADGRLWLRGRSKDVIIRGGHNIDPAVIEDAFYAHPAVALAAAIGRPDPHAGEVPIVYVQLKPGVSADAEDLARFAESRIVERAARPKAVRIIEALPLTAIGKVFKPALREREAREA</sequence>
<dbReference type="InterPro" id="IPR020845">
    <property type="entry name" value="AMP-binding_CS"/>
</dbReference>
<dbReference type="InterPro" id="IPR050237">
    <property type="entry name" value="ATP-dep_AMP-bd_enzyme"/>
</dbReference>
<dbReference type="Pfam" id="PF00501">
    <property type="entry name" value="AMP-binding"/>
    <property type="match status" value="1"/>
</dbReference>
<dbReference type="Pfam" id="PF13193">
    <property type="entry name" value="AMP-binding_C"/>
    <property type="match status" value="1"/>
</dbReference>
<evidence type="ECO:0000313" key="3">
    <source>
        <dbReference type="EMBL" id="PVM77545.1"/>
    </source>
</evidence>
<feature type="domain" description="AMP-dependent synthetase/ligase" evidence="1">
    <location>
        <begin position="93"/>
        <end position="493"/>
    </location>
</feature>
<dbReference type="Gene3D" id="3.40.50.12780">
    <property type="entry name" value="N-terminal domain of ligase-like"/>
    <property type="match status" value="1"/>
</dbReference>
<organism evidence="3 4">
    <name type="scientific">Caulobacter radicis</name>
    <dbReference type="NCBI Taxonomy" id="2172650"/>
    <lineage>
        <taxon>Bacteria</taxon>
        <taxon>Pseudomonadati</taxon>
        <taxon>Pseudomonadota</taxon>
        <taxon>Alphaproteobacteria</taxon>
        <taxon>Caulobacterales</taxon>
        <taxon>Caulobacteraceae</taxon>
        <taxon>Caulobacter</taxon>
    </lineage>
</organism>
<dbReference type="EMBL" id="QDKP01000049">
    <property type="protein sequence ID" value="PVM77545.1"/>
    <property type="molecule type" value="Genomic_DNA"/>
</dbReference>
<dbReference type="PANTHER" id="PTHR43767">
    <property type="entry name" value="LONG-CHAIN-FATTY-ACID--COA LIGASE"/>
    <property type="match status" value="1"/>
</dbReference>
<protein>
    <submittedName>
        <fullName evidence="3">Acyl-CoA synthetase</fullName>
    </submittedName>
</protein>
<dbReference type="GO" id="GO:0016878">
    <property type="term" value="F:acid-thiol ligase activity"/>
    <property type="evidence" value="ECO:0007669"/>
    <property type="project" value="UniProtKB-ARBA"/>
</dbReference>
<dbReference type="InterPro" id="IPR025110">
    <property type="entry name" value="AMP-bd_C"/>
</dbReference>
<dbReference type="PANTHER" id="PTHR43767:SF1">
    <property type="entry name" value="NONRIBOSOMAL PEPTIDE SYNTHASE PES1 (EUROFUNG)-RELATED"/>
    <property type="match status" value="1"/>
</dbReference>
<dbReference type="InterPro" id="IPR045851">
    <property type="entry name" value="AMP-bd_C_sf"/>
</dbReference>
<dbReference type="InterPro" id="IPR042099">
    <property type="entry name" value="ANL_N_sf"/>
</dbReference>
<dbReference type="Proteomes" id="UP000244913">
    <property type="component" value="Unassembled WGS sequence"/>
</dbReference>
<dbReference type="NCBIfam" id="NF005714">
    <property type="entry name" value="PRK07529.1"/>
    <property type="match status" value="1"/>
</dbReference>
<dbReference type="PROSITE" id="PS00455">
    <property type="entry name" value="AMP_BINDING"/>
    <property type="match status" value="1"/>
</dbReference>
<evidence type="ECO:0000313" key="4">
    <source>
        <dbReference type="Proteomes" id="UP000244913"/>
    </source>
</evidence>
<accession>A0A2T9J7N6</accession>
<gene>
    <name evidence="3" type="ORF">DDF65_16615</name>
</gene>
<feature type="domain" description="AMP-binding enzyme C-terminal" evidence="2">
    <location>
        <begin position="549"/>
        <end position="624"/>
    </location>
</feature>
<dbReference type="Gene3D" id="3.30.300.30">
    <property type="match status" value="1"/>
</dbReference>
<dbReference type="SUPFAM" id="SSF56801">
    <property type="entry name" value="Acetyl-CoA synthetase-like"/>
    <property type="match status" value="1"/>
</dbReference>
<evidence type="ECO:0000259" key="1">
    <source>
        <dbReference type="Pfam" id="PF00501"/>
    </source>
</evidence>
<dbReference type="AlphaFoldDB" id="A0A2T9J7N6"/>
<reference evidence="3 4" key="1">
    <citation type="submission" date="2018-04" db="EMBL/GenBank/DDBJ databases">
        <title>The genome sequence of Caulobacter sp. 736.</title>
        <authorList>
            <person name="Gao J."/>
            <person name="Sun J."/>
        </authorList>
    </citation>
    <scope>NUCLEOTIDE SEQUENCE [LARGE SCALE GENOMIC DNA]</scope>
    <source>
        <strain evidence="3 4">736</strain>
    </source>
</reference>
<evidence type="ECO:0000259" key="2">
    <source>
        <dbReference type="Pfam" id="PF13193"/>
    </source>
</evidence>
<comment type="caution">
    <text evidence="3">The sequence shown here is derived from an EMBL/GenBank/DDBJ whole genome shotgun (WGS) entry which is preliminary data.</text>
</comment>
<proteinExistence type="predicted"/>
<dbReference type="InterPro" id="IPR000873">
    <property type="entry name" value="AMP-dep_synth/lig_dom"/>
</dbReference>
<keyword evidence="4" id="KW-1185">Reference proteome</keyword>